<dbReference type="AlphaFoldDB" id="A0AA42QAE6"/>
<dbReference type="Proteomes" id="UP001161697">
    <property type="component" value="Unassembled WGS sequence"/>
</dbReference>
<sequence length="70" mass="7365">MKLRNTLRRYGRQVGAVAVISAFGIGQAYASAADVVTKMEGGEGDISIIGYAGLGLLVAAALFKYMRRAV</sequence>
<evidence type="ECO:0000313" key="3">
    <source>
        <dbReference type="Proteomes" id="UP001161697"/>
    </source>
</evidence>
<evidence type="ECO:0000313" key="2">
    <source>
        <dbReference type="EMBL" id="MDH1340137.1"/>
    </source>
</evidence>
<dbReference type="InterPro" id="IPR008020">
    <property type="entry name" value="G8P"/>
</dbReference>
<reference evidence="2" key="1">
    <citation type="submission" date="2022-09" db="EMBL/GenBank/DDBJ databases">
        <title>Intensive care unit water sources are persistently colonized with multi-drug resistant bacteria and are the site of extensive horizontal gene transfer of antibiotic resistance genes.</title>
        <authorList>
            <person name="Diorio-Toth L."/>
        </authorList>
    </citation>
    <scope>NUCLEOTIDE SEQUENCE</scope>
    <source>
        <strain evidence="2">GD03704</strain>
    </source>
</reference>
<comment type="caution">
    <text evidence="2">The sequence shown here is derived from an EMBL/GenBank/DDBJ whole genome shotgun (WGS) entry which is preliminary data.</text>
</comment>
<accession>A0AA42QAE6</accession>
<keyword evidence="1" id="KW-1133">Transmembrane helix</keyword>
<evidence type="ECO:0000256" key="1">
    <source>
        <dbReference type="SAM" id="Phobius"/>
    </source>
</evidence>
<keyword evidence="1" id="KW-0812">Transmembrane</keyword>
<name>A0AA42QAE6_ECTOL</name>
<organism evidence="2 3">
    <name type="scientific">Ectopseudomonas oleovorans</name>
    <name type="common">Pseudomonas oleovorans</name>
    <dbReference type="NCBI Taxonomy" id="301"/>
    <lineage>
        <taxon>Bacteria</taxon>
        <taxon>Pseudomonadati</taxon>
        <taxon>Pseudomonadota</taxon>
        <taxon>Gammaproteobacteria</taxon>
        <taxon>Pseudomonadales</taxon>
        <taxon>Pseudomonadaceae</taxon>
        <taxon>Ectopseudomonas</taxon>
    </lineage>
</organism>
<protein>
    <submittedName>
        <fullName evidence="2">Major capsid protein</fullName>
    </submittedName>
</protein>
<dbReference type="RefSeq" id="WP_279534483.1">
    <property type="nucleotide sequence ID" value="NZ_CP104579.1"/>
</dbReference>
<proteinExistence type="predicted"/>
<dbReference type="EMBL" id="JAOCJE010000001">
    <property type="protein sequence ID" value="MDH1340137.1"/>
    <property type="molecule type" value="Genomic_DNA"/>
</dbReference>
<dbReference type="Pfam" id="PF05356">
    <property type="entry name" value="Phage_Coat_B"/>
    <property type="match status" value="1"/>
</dbReference>
<gene>
    <name evidence="2" type="ORF">N5J11_13000</name>
</gene>
<keyword evidence="1" id="KW-0472">Membrane</keyword>
<feature type="transmembrane region" description="Helical" evidence="1">
    <location>
        <begin position="48"/>
        <end position="66"/>
    </location>
</feature>